<reference evidence="1 2" key="1">
    <citation type="submission" date="2018-09" db="EMBL/GenBank/DDBJ databases">
        <title>Genome sequencing of strain 6GH32-13.</title>
        <authorList>
            <person name="Weon H.-Y."/>
            <person name="Heo J."/>
            <person name="Kwon S.-W."/>
        </authorList>
    </citation>
    <scope>NUCLEOTIDE SEQUENCE [LARGE SCALE GENOMIC DNA]</scope>
    <source>
        <strain evidence="1 2">5GH32-13</strain>
    </source>
</reference>
<evidence type="ECO:0008006" key="3">
    <source>
        <dbReference type="Google" id="ProtNLM"/>
    </source>
</evidence>
<organism evidence="1 2">
    <name type="scientific">Paraflavitalea soli</name>
    <dbReference type="NCBI Taxonomy" id="2315862"/>
    <lineage>
        <taxon>Bacteria</taxon>
        <taxon>Pseudomonadati</taxon>
        <taxon>Bacteroidota</taxon>
        <taxon>Chitinophagia</taxon>
        <taxon>Chitinophagales</taxon>
        <taxon>Chitinophagaceae</taxon>
        <taxon>Paraflavitalea</taxon>
    </lineage>
</organism>
<gene>
    <name evidence="1" type="ORF">D3H65_32515</name>
</gene>
<evidence type="ECO:0000313" key="1">
    <source>
        <dbReference type="EMBL" id="AXY78427.1"/>
    </source>
</evidence>
<evidence type="ECO:0000313" key="2">
    <source>
        <dbReference type="Proteomes" id="UP000263900"/>
    </source>
</evidence>
<protein>
    <recommendedName>
        <fullName evidence="3">CHAT domain-containing protein</fullName>
    </recommendedName>
</protein>
<sequence>MKIAKSKHKNVFCIEGNWTNDLRDRRSIKTALEFLEHNSYSKKHVLHTHRQCSSKQEFENLVKESCLKRYDQYSILYLAFHGNAGRLHVGKRVTMRLEEIAEMLEGKAANKIIHFGSCETMYVMRRELNRFMKQTGALAISGYENTIDFMPSTFLDLLYFQFCQQYQKMYLIERDVKQYYGKLARELGFKMIYEK</sequence>
<dbReference type="EMBL" id="CP032157">
    <property type="protein sequence ID" value="AXY78427.1"/>
    <property type="molecule type" value="Genomic_DNA"/>
</dbReference>
<dbReference type="Pfam" id="PF20347">
    <property type="entry name" value="DUF6642"/>
    <property type="match status" value="1"/>
</dbReference>
<dbReference type="InterPro" id="IPR046584">
    <property type="entry name" value="DUF6642"/>
</dbReference>
<accession>A0A3B7MWU1</accession>
<dbReference type="RefSeq" id="WP_119054299.1">
    <property type="nucleotide sequence ID" value="NZ_CP032157.1"/>
</dbReference>
<dbReference type="AlphaFoldDB" id="A0A3B7MWU1"/>
<dbReference type="Proteomes" id="UP000263900">
    <property type="component" value="Chromosome"/>
</dbReference>
<keyword evidence="2" id="KW-1185">Reference proteome</keyword>
<dbReference type="OrthoDB" id="1073355at2"/>
<dbReference type="KEGG" id="pseg:D3H65_32515"/>
<proteinExistence type="predicted"/>
<name>A0A3B7MWU1_9BACT</name>